<dbReference type="EMBL" id="CP074371">
    <property type="protein sequence ID" value="QVI21582.1"/>
    <property type="molecule type" value="Genomic_DNA"/>
</dbReference>
<gene>
    <name evidence="7" type="ORF">KHQ06_37710</name>
</gene>
<comment type="similarity">
    <text evidence="2">Belongs to the GMC oxidoreductase family.</text>
</comment>
<keyword evidence="8" id="KW-1185">Reference proteome</keyword>
<evidence type="ECO:0000313" key="8">
    <source>
        <dbReference type="Proteomes" id="UP000683310"/>
    </source>
</evidence>
<evidence type="ECO:0000256" key="2">
    <source>
        <dbReference type="ARBA" id="ARBA00010790"/>
    </source>
</evidence>
<protein>
    <submittedName>
        <fullName evidence="7">GMC family oxidoreductase</fullName>
    </submittedName>
</protein>
<dbReference type="RefSeq" id="WP_213557684.1">
    <property type="nucleotide sequence ID" value="NZ_JBHZDI010000025.1"/>
</dbReference>
<dbReference type="PANTHER" id="PTHR42784">
    <property type="entry name" value="PYRANOSE 2-OXIDASE"/>
    <property type="match status" value="1"/>
</dbReference>
<dbReference type="PRINTS" id="PR00469">
    <property type="entry name" value="PNDRDTASEII"/>
</dbReference>
<feature type="domain" description="Glucose-methanol-choline oxidoreductase C-terminal" evidence="6">
    <location>
        <begin position="393"/>
        <end position="519"/>
    </location>
</feature>
<proteinExistence type="inferred from homology"/>
<name>A0ABX8CQ34_9NOCA</name>
<dbReference type="Pfam" id="PF05199">
    <property type="entry name" value="GMC_oxred_C"/>
    <property type="match status" value="1"/>
</dbReference>
<dbReference type="InterPro" id="IPR051473">
    <property type="entry name" value="P2Ox-like"/>
</dbReference>
<comment type="cofactor">
    <cofactor evidence="1">
        <name>FAD</name>
        <dbReference type="ChEBI" id="CHEBI:57692"/>
    </cofactor>
</comment>
<evidence type="ECO:0000256" key="3">
    <source>
        <dbReference type="ARBA" id="ARBA00022630"/>
    </source>
</evidence>
<evidence type="ECO:0000256" key="1">
    <source>
        <dbReference type="ARBA" id="ARBA00001974"/>
    </source>
</evidence>
<keyword evidence="3" id="KW-0285">Flavoprotein</keyword>
<dbReference type="Gene3D" id="3.50.50.60">
    <property type="entry name" value="FAD/NAD(P)-binding domain"/>
    <property type="match status" value="2"/>
</dbReference>
<sequence length="530" mass="57719">MHIDDLSTVRDSELTADLCIIGSGPAGLTLAAELAGSSLRVLVLESGGRELTPDGDALNDIENVGAARAQPYRNARNRILGGSSHTWSGRCAPLDELDFARRSWVPFSGWPIGSSEVEPYLDRAAAHLGLGYGAGFTGDRFWELADRNPPAQEVDRRWVRPYFWQISKDPADPFDSKRFGPHAAEITAANVRILLNATVTHIDTDPDGVRVEALRVADSAGNERVVRATRIVLATGGIENARLLLASNRIAPAGVGNRHDVVGRYLLDHRCGVVGMLDPHSSAAARDRFGKYVVKTRGGKHTFLHGLALSPDLQADEGLLNCALWIQEVPAEDDPWESVKNLLRGHMNLHDARTVASNPGLLLSGAKRRLIDHTGLPRKLEQVELRCMVEQAPNPDSRISLGDTVDRLGLPHPRIDWKTSAQEDTTVRRAAALVAGEFARLGYTPPALDEWVREASSLPPRLTDWAHPTGATRMSADPRTGVVDRDCRVHGMENLYIAGSSVFPTNGHANPTLTIVALAVRLAERLRRTA</sequence>
<evidence type="ECO:0000256" key="5">
    <source>
        <dbReference type="ARBA" id="ARBA00023002"/>
    </source>
</evidence>
<dbReference type="InterPro" id="IPR036188">
    <property type="entry name" value="FAD/NAD-bd_sf"/>
</dbReference>
<dbReference type="Pfam" id="PF13450">
    <property type="entry name" value="NAD_binding_8"/>
    <property type="match status" value="1"/>
</dbReference>
<dbReference type="SUPFAM" id="SSF51905">
    <property type="entry name" value="FAD/NAD(P)-binding domain"/>
    <property type="match status" value="1"/>
</dbReference>
<keyword evidence="5" id="KW-0560">Oxidoreductase</keyword>
<evidence type="ECO:0000313" key="7">
    <source>
        <dbReference type="EMBL" id="QVI21582.1"/>
    </source>
</evidence>
<dbReference type="InterPro" id="IPR007867">
    <property type="entry name" value="GMC_OxRtase_C"/>
</dbReference>
<dbReference type="Proteomes" id="UP000683310">
    <property type="component" value="Chromosome"/>
</dbReference>
<keyword evidence="4" id="KW-0274">FAD</keyword>
<dbReference type="PANTHER" id="PTHR42784:SF1">
    <property type="entry name" value="PYRANOSE 2-OXIDASE"/>
    <property type="match status" value="1"/>
</dbReference>
<organism evidence="7 8">
    <name type="scientific">Nocardia tengchongensis</name>
    <dbReference type="NCBI Taxonomy" id="2055889"/>
    <lineage>
        <taxon>Bacteria</taxon>
        <taxon>Bacillati</taxon>
        <taxon>Actinomycetota</taxon>
        <taxon>Actinomycetes</taxon>
        <taxon>Mycobacteriales</taxon>
        <taxon>Nocardiaceae</taxon>
        <taxon>Nocardia</taxon>
    </lineage>
</organism>
<accession>A0ABX8CQ34</accession>
<evidence type="ECO:0000256" key="4">
    <source>
        <dbReference type="ARBA" id="ARBA00022827"/>
    </source>
</evidence>
<evidence type="ECO:0000259" key="6">
    <source>
        <dbReference type="Pfam" id="PF05199"/>
    </source>
</evidence>
<reference evidence="7 8" key="1">
    <citation type="submission" date="2021-04" db="EMBL/GenBank/DDBJ databases">
        <title>Nocardia tengchongensis.</title>
        <authorList>
            <person name="Zhuang k."/>
            <person name="Ran Y."/>
            <person name="Li W."/>
        </authorList>
    </citation>
    <scope>NUCLEOTIDE SEQUENCE [LARGE SCALE GENOMIC DNA]</scope>
    <source>
        <strain evidence="7 8">CFH S0057</strain>
    </source>
</reference>